<feature type="signal peptide" evidence="2">
    <location>
        <begin position="1"/>
        <end position="22"/>
    </location>
</feature>
<organism evidence="3 4">
    <name type="scientific">Hymenobacter terrestris</name>
    <dbReference type="NCBI Taxonomy" id="2748310"/>
    <lineage>
        <taxon>Bacteria</taxon>
        <taxon>Pseudomonadati</taxon>
        <taxon>Bacteroidota</taxon>
        <taxon>Cytophagia</taxon>
        <taxon>Cytophagales</taxon>
        <taxon>Hymenobacteraceae</taxon>
        <taxon>Hymenobacter</taxon>
    </lineage>
</organism>
<protein>
    <submittedName>
        <fullName evidence="3">Uncharacterized protein</fullName>
    </submittedName>
</protein>
<evidence type="ECO:0000256" key="2">
    <source>
        <dbReference type="SAM" id="SignalP"/>
    </source>
</evidence>
<evidence type="ECO:0000313" key="4">
    <source>
        <dbReference type="Proteomes" id="UP000626554"/>
    </source>
</evidence>
<gene>
    <name evidence="3" type="ORF">HW556_03975</name>
</gene>
<feature type="compositionally biased region" description="Basic and acidic residues" evidence="1">
    <location>
        <begin position="53"/>
        <end position="66"/>
    </location>
</feature>
<dbReference type="PROSITE" id="PS51257">
    <property type="entry name" value="PROKAR_LIPOPROTEIN"/>
    <property type="match status" value="1"/>
</dbReference>
<reference evidence="3 4" key="1">
    <citation type="submission" date="2020-05" db="EMBL/GenBank/DDBJ databases">
        <title>Hymenobacter terrestris sp. nov. and Hymenobacter lapidiphilus sp. nov., isolated from regoliths in Antarctica.</title>
        <authorList>
            <person name="Sedlacek I."/>
            <person name="Pantucek R."/>
            <person name="Zeman M."/>
            <person name="Holochova P."/>
            <person name="Kralova S."/>
            <person name="Stankova E."/>
            <person name="Sedo O."/>
            <person name="Micenkova L."/>
            <person name="Svec P."/>
            <person name="Gupta V."/>
            <person name="Sood U."/>
            <person name="Korpole U.S."/>
            <person name="Lal R."/>
        </authorList>
    </citation>
    <scope>NUCLEOTIDE SEQUENCE [LARGE SCALE GENOMIC DNA]</scope>
    <source>
        <strain evidence="3 4">P5252</strain>
    </source>
</reference>
<dbReference type="EMBL" id="JABKAV010000006">
    <property type="protein sequence ID" value="NVO84032.1"/>
    <property type="molecule type" value="Genomic_DNA"/>
</dbReference>
<dbReference type="RefSeq" id="WP_176898184.1">
    <property type="nucleotide sequence ID" value="NZ_JABKAV010000006.1"/>
</dbReference>
<feature type="region of interest" description="Disordered" evidence="1">
    <location>
        <begin position="26"/>
        <end position="66"/>
    </location>
</feature>
<keyword evidence="2" id="KW-0732">Signal</keyword>
<feature type="chain" id="PRO_5047544612" evidence="2">
    <location>
        <begin position="23"/>
        <end position="90"/>
    </location>
</feature>
<sequence>MQRVSLLLSTATALLLLFGACSQTTEQPAVVETPATETPIERAADLPAGTTIKGDDGSKIKKQADGDIKIKDANGNKVKRDADDGTVKVK</sequence>
<accession>A0ABX2Q189</accession>
<evidence type="ECO:0000313" key="3">
    <source>
        <dbReference type="EMBL" id="NVO84032.1"/>
    </source>
</evidence>
<keyword evidence="4" id="KW-1185">Reference proteome</keyword>
<evidence type="ECO:0000256" key="1">
    <source>
        <dbReference type="SAM" id="MobiDB-lite"/>
    </source>
</evidence>
<name>A0ABX2Q189_9BACT</name>
<proteinExistence type="predicted"/>
<comment type="caution">
    <text evidence="3">The sequence shown here is derived from an EMBL/GenBank/DDBJ whole genome shotgun (WGS) entry which is preliminary data.</text>
</comment>
<dbReference type="Proteomes" id="UP000626554">
    <property type="component" value="Unassembled WGS sequence"/>
</dbReference>